<dbReference type="EMBL" id="KB095959">
    <property type="protein sequence ID" value="ESO09485.1"/>
    <property type="molecule type" value="Genomic_DNA"/>
</dbReference>
<dbReference type="PANTHER" id="PTHR24416:SF600">
    <property type="entry name" value="PDGF- AND VEGF-RECEPTOR RELATED, ISOFORM J"/>
    <property type="match status" value="1"/>
</dbReference>
<dbReference type="GO" id="GO:0046872">
    <property type="term" value="F:metal ion binding"/>
    <property type="evidence" value="ECO:0007669"/>
    <property type="project" value="UniProtKB-KW"/>
</dbReference>
<organism evidence="6 7">
    <name type="scientific">Helobdella robusta</name>
    <name type="common">Californian leech</name>
    <dbReference type="NCBI Taxonomy" id="6412"/>
    <lineage>
        <taxon>Eukaryota</taxon>
        <taxon>Metazoa</taxon>
        <taxon>Spiralia</taxon>
        <taxon>Lophotrochozoa</taxon>
        <taxon>Annelida</taxon>
        <taxon>Clitellata</taxon>
        <taxon>Hirudinea</taxon>
        <taxon>Rhynchobdellida</taxon>
        <taxon>Glossiphoniidae</taxon>
        <taxon>Helobdella</taxon>
    </lineage>
</organism>
<evidence type="ECO:0000313" key="7">
    <source>
        <dbReference type="Proteomes" id="UP000015101"/>
    </source>
</evidence>
<feature type="binding site" evidence="1">
    <location>
        <position position="261"/>
    </location>
    <ligand>
        <name>ATP</name>
        <dbReference type="ChEBI" id="CHEBI:30616"/>
    </ligand>
</feature>
<dbReference type="CTD" id="20202372"/>
<keyword evidence="1" id="KW-0547">Nucleotide-binding</keyword>
<feature type="binding site" evidence="2">
    <location>
        <position position="262"/>
    </location>
    <ligand>
        <name>Mg(2+)</name>
        <dbReference type="ChEBI" id="CHEBI:18420"/>
    </ligand>
</feature>
<reference evidence="5 7" key="2">
    <citation type="journal article" date="2013" name="Nature">
        <title>Insights into bilaterian evolution from three spiralian genomes.</title>
        <authorList>
            <person name="Simakov O."/>
            <person name="Marletaz F."/>
            <person name="Cho S.J."/>
            <person name="Edsinger-Gonzales E."/>
            <person name="Havlak P."/>
            <person name="Hellsten U."/>
            <person name="Kuo D.H."/>
            <person name="Larsson T."/>
            <person name="Lv J."/>
            <person name="Arendt D."/>
            <person name="Savage R."/>
            <person name="Osoegawa K."/>
            <person name="de Jong P."/>
            <person name="Grimwood J."/>
            <person name="Chapman J.A."/>
            <person name="Shapiro H."/>
            <person name="Aerts A."/>
            <person name="Otillar R.P."/>
            <person name="Terry A.Y."/>
            <person name="Boore J.L."/>
            <person name="Grigoriev I.V."/>
            <person name="Lindberg D.R."/>
            <person name="Seaver E.C."/>
            <person name="Weisblat D.A."/>
            <person name="Putnam N.H."/>
            <person name="Rokhsar D.S."/>
        </authorList>
    </citation>
    <scope>NUCLEOTIDE SEQUENCE</scope>
</reference>
<dbReference type="SUPFAM" id="SSF56112">
    <property type="entry name" value="Protein kinase-like (PK-like)"/>
    <property type="match status" value="1"/>
</dbReference>
<dbReference type="Gene3D" id="1.10.510.10">
    <property type="entry name" value="Transferase(Phosphotransferase) domain 1"/>
    <property type="match status" value="1"/>
</dbReference>
<dbReference type="Pfam" id="PF07714">
    <property type="entry name" value="PK_Tyr_Ser-Thr"/>
    <property type="match status" value="1"/>
</dbReference>
<keyword evidence="1" id="KW-0067">ATP-binding</keyword>
<keyword evidence="3" id="KW-1133">Transmembrane helix</keyword>
<keyword evidence="3" id="KW-0812">Transmembrane</keyword>
<keyword evidence="2" id="KW-0460">Magnesium</keyword>
<dbReference type="InterPro" id="IPR011009">
    <property type="entry name" value="Kinase-like_dom_sf"/>
</dbReference>
<dbReference type="PRINTS" id="PR00109">
    <property type="entry name" value="TYRKINASE"/>
</dbReference>
<dbReference type="InterPro" id="IPR000719">
    <property type="entry name" value="Prot_kinase_dom"/>
</dbReference>
<dbReference type="eggNOG" id="KOG1095">
    <property type="taxonomic scope" value="Eukaryota"/>
</dbReference>
<evidence type="ECO:0000256" key="3">
    <source>
        <dbReference type="SAM" id="Phobius"/>
    </source>
</evidence>
<accession>T1F0M2</accession>
<evidence type="ECO:0000313" key="6">
    <source>
        <dbReference type="EnsemblMetazoa" id="HelroP168474"/>
    </source>
</evidence>
<dbReference type="HOGENOM" id="CLU_647743_0_0_1"/>
<dbReference type="GO" id="GO:0005886">
    <property type="term" value="C:plasma membrane"/>
    <property type="evidence" value="ECO:0000318"/>
    <property type="project" value="GO_Central"/>
</dbReference>
<protein>
    <recommendedName>
        <fullName evidence="4">Protein kinase domain-containing protein</fullName>
    </recommendedName>
</protein>
<evidence type="ECO:0000256" key="2">
    <source>
        <dbReference type="PIRSR" id="PIRSR000615-3"/>
    </source>
</evidence>
<sequence>MYKVHVDDKKFCSHLKSGSILTWSGNPPLTVGQKVGIAFGVILVIALLIVIAVLLFMYKKKPYSNVARRMKTMANVLPEKWHRKELEDNELYVSNDAYIMKSKEPQYGCSKVTNECKQTPGFQVEASDVKILENIASGRFADVSKGVLQQGGKSIDVAVKALKKNIMDRDDEIMRSKILFMASQVKPHANILKFYGAFQDDNNYPTMLLELCDLPLKDWLSSINSISTSELDNMLNFSIQIADGVKHLHDSKIIHRKLAARNVLLKVTRHGYEAKLIGFGPSRDDSSDSNDSVVPMKWCAPETLATLDCRKPTYDEKTDAWSYGITVWEIYTGGQSPFDEYRSTQIKDVLMKGVRPDCPEECPKDIYDQIMMKCWDPTPGRRPSFKSIYNGLLGYRNGAQGIQPGYYGKPTVVENNMAGYYDGN</sequence>
<feature type="transmembrane region" description="Helical" evidence="3">
    <location>
        <begin position="35"/>
        <end position="58"/>
    </location>
</feature>
<dbReference type="AlphaFoldDB" id="T1F0M2"/>
<dbReference type="Proteomes" id="UP000015101">
    <property type="component" value="Unassembled WGS sequence"/>
</dbReference>
<dbReference type="FunFam" id="1.10.510.10:FF:002460">
    <property type="entry name" value="Uncharacterized protein"/>
    <property type="match status" value="1"/>
</dbReference>
<dbReference type="EMBL" id="AMQM01002975">
    <property type="status" value="NOT_ANNOTATED_CDS"/>
    <property type="molecule type" value="Genomic_DNA"/>
</dbReference>
<dbReference type="STRING" id="6412.T1F0M2"/>
<dbReference type="InParanoid" id="T1F0M2"/>
<reference evidence="6" key="3">
    <citation type="submission" date="2015-06" db="UniProtKB">
        <authorList>
            <consortium name="EnsemblMetazoa"/>
        </authorList>
    </citation>
    <scope>IDENTIFICATION</scope>
</reference>
<evidence type="ECO:0000256" key="1">
    <source>
        <dbReference type="PIRSR" id="PIRSR000615-2"/>
    </source>
</evidence>
<reference evidence="7" key="1">
    <citation type="submission" date="2012-12" db="EMBL/GenBank/DDBJ databases">
        <authorList>
            <person name="Hellsten U."/>
            <person name="Grimwood J."/>
            <person name="Chapman J.A."/>
            <person name="Shapiro H."/>
            <person name="Aerts A."/>
            <person name="Otillar R.P."/>
            <person name="Terry A.Y."/>
            <person name="Boore J.L."/>
            <person name="Simakov O."/>
            <person name="Marletaz F."/>
            <person name="Cho S.-J."/>
            <person name="Edsinger-Gonzales E."/>
            <person name="Havlak P."/>
            <person name="Kuo D.-H."/>
            <person name="Larsson T."/>
            <person name="Lv J."/>
            <person name="Arendt D."/>
            <person name="Savage R."/>
            <person name="Osoegawa K."/>
            <person name="de Jong P."/>
            <person name="Lindberg D.R."/>
            <person name="Seaver E.C."/>
            <person name="Weisblat D.A."/>
            <person name="Putnam N.H."/>
            <person name="Grigoriev I.V."/>
            <person name="Rokhsar D.S."/>
        </authorList>
    </citation>
    <scope>NUCLEOTIDE SEQUENCE</scope>
</reference>
<evidence type="ECO:0000313" key="5">
    <source>
        <dbReference type="EMBL" id="ESO09485.1"/>
    </source>
</evidence>
<dbReference type="InterPro" id="IPR001245">
    <property type="entry name" value="Ser-Thr/Tyr_kinase_cat_dom"/>
</dbReference>
<keyword evidence="2" id="KW-0479">Metal-binding</keyword>
<name>T1F0M2_HELRO</name>
<dbReference type="GeneID" id="20202372"/>
<dbReference type="RefSeq" id="XP_009012578.1">
    <property type="nucleotide sequence ID" value="XM_009014330.1"/>
</dbReference>
<dbReference type="OrthoDB" id="346907at2759"/>
<dbReference type="GO" id="GO:0005524">
    <property type="term" value="F:ATP binding"/>
    <property type="evidence" value="ECO:0007669"/>
    <property type="project" value="UniProtKB-KW"/>
</dbReference>
<proteinExistence type="predicted"/>
<evidence type="ECO:0000259" key="4">
    <source>
        <dbReference type="PROSITE" id="PS50011"/>
    </source>
</evidence>
<gene>
    <name evidence="6" type="primary">20202372</name>
    <name evidence="5" type="ORF">HELRODRAFT_168474</name>
</gene>
<dbReference type="EnsemblMetazoa" id="HelroT168474">
    <property type="protein sequence ID" value="HelroP168474"/>
    <property type="gene ID" value="HelroG168474"/>
</dbReference>
<dbReference type="KEGG" id="hro:HELRODRAFT_168474"/>
<dbReference type="PANTHER" id="PTHR24416">
    <property type="entry name" value="TYROSINE-PROTEIN KINASE RECEPTOR"/>
    <property type="match status" value="1"/>
</dbReference>
<dbReference type="GO" id="GO:0004672">
    <property type="term" value="F:protein kinase activity"/>
    <property type="evidence" value="ECO:0007669"/>
    <property type="project" value="InterPro"/>
</dbReference>
<keyword evidence="3" id="KW-0472">Membrane</keyword>
<feature type="domain" description="Protein kinase" evidence="4">
    <location>
        <begin position="129"/>
        <end position="393"/>
    </location>
</feature>
<dbReference type="PROSITE" id="PS50011">
    <property type="entry name" value="PROTEIN_KINASE_DOM"/>
    <property type="match status" value="1"/>
</dbReference>
<keyword evidence="7" id="KW-1185">Reference proteome</keyword>
<dbReference type="InterPro" id="IPR050122">
    <property type="entry name" value="RTK"/>
</dbReference>